<evidence type="ECO:0000313" key="1">
    <source>
        <dbReference type="EMBL" id="MCF3947815.1"/>
    </source>
</evidence>
<dbReference type="Pfam" id="PF05284">
    <property type="entry name" value="DUF736"/>
    <property type="match status" value="1"/>
</dbReference>
<keyword evidence="2" id="KW-1185">Reference proteome</keyword>
<protein>
    <submittedName>
        <fullName evidence="1">DUF736 domain-containing protein</fullName>
    </submittedName>
</protein>
<evidence type="ECO:0000313" key="2">
    <source>
        <dbReference type="Proteomes" id="UP001521209"/>
    </source>
</evidence>
<reference evidence="1 2" key="1">
    <citation type="submission" date="2022-01" db="EMBL/GenBank/DDBJ databases">
        <authorList>
            <person name="Won M."/>
            <person name="Kim S.-J."/>
            <person name="Kwon S.-W."/>
        </authorList>
    </citation>
    <scope>NUCLEOTIDE SEQUENCE [LARGE SCALE GENOMIC DNA]</scope>
    <source>
        <strain evidence="1 2">KCTC 23505</strain>
    </source>
</reference>
<gene>
    <name evidence="1" type="ORF">L2A60_14125</name>
</gene>
<name>A0ABS9E199_9PROT</name>
<accession>A0ABS9E199</accession>
<dbReference type="RefSeq" id="WP_235705091.1">
    <property type="nucleotide sequence ID" value="NZ_JAKGBZ010000031.1"/>
</dbReference>
<dbReference type="InterPro" id="IPR007948">
    <property type="entry name" value="DUF736"/>
</dbReference>
<proteinExistence type="predicted"/>
<organism evidence="1 2">
    <name type="scientific">Acidiphilium iwatense</name>
    <dbReference type="NCBI Taxonomy" id="768198"/>
    <lineage>
        <taxon>Bacteria</taxon>
        <taxon>Pseudomonadati</taxon>
        <taxon>Pseudomonadota</taxon>
        <taxon>Alphaproteobacteria</taxon>
        <taxon>Acetobacterales</taxon>
        <taxon>Acidocellaceae</taxon>
        <taxon>Acidiphilium</taxon>
    </lineage>
</organism>
<sequence>MSMIGIFTPAKDGGWIGSVHTLTINAKLRFAPNDNRHNDNAPAFRVYAGRSLVGDAWEARSGGESPKHYLRVKLDDPSLSEPITAALFPSEDGGTAQLVWNRRRPTDA</sequence>
<dbReference type="EMBL" id="JAKGBZ010000031">
    <property type="protein sequence ID" value="MCF3947815.1"/>
    <property type="molecule type" value="Genomic_DNA"/>
</dbReference>
<comment type="caution">
    <text evidence="1">The sequence shown here is derived from an EMBL/GenBank/DDBJ whole genome shotgun (WGS) entry which is preliminary data.</text>
</comment>
<dbReference type="Proteomes" id="UP001521209">
    <property type="component" value="Unassembled WGS sequence"/>
</dbReference>